<reference evidence="2 3" key="1">
    <citation type="submission" date="2020-07" db="EMBL/GenBank/DDBJ databases">
        <title>Bacterium isolated from marine sediment.</title>
        <authorList>
            <person name="Shang D."/>
            <person name="Du Z.-J."/>
        </authorList>
    </citation>
    <scope>NUCLEOTIDE SEQUENCE [LARGE SCALE GENOMIC DNA]</scope>
    <source>
        <strain evidence="2 3">S7007</strain>
    </source>
</reference>
<protein>
    <submittedName>
        <fullName evidence="2">CoA-binding protein</fullName>
    </submittedName>
</protein>
<dbReference type="RefSeq" id="WP_182123761.1">
    <property type="nucleotide sequence ID" value="NZ_JACGLS010000001.1"/>
</dbReference>
<keyword evidence="3" id="KW-1185">Reference proteome</keyword>
<evidence type="ECO:0000313" key="3">
    <source>
        <dbReference type="Proteomes" id="UP000563906"/>
    </source>
</evidence>
<sequence>MKKTTLVVGASLNPTRYSNIAIKRLIDRNINTKAIGLRKGNIHTVTVETEKILFEGIDTVTLYLNPKRQEEYYNYILELSPRRVIFNPGTENFEFIKLLKEKGVESEIACTLVLLSTNQY</sequence>
<evidence type="ECO:0000313" key="2">
    <source>
        <dbReference type="EMBL" id="MBA6155255.1"/>
    </source>
</evidence>
<dbReference type="SUPFAM" id="SSF51735">
    <property type="entry name" value="NAD(P)-binding Rossmann-fold domains"/>
    <property type="match status" value="1"/>
</dbReference>
<comment type="caution">
    <text evidence="2">The sequence shown here is derived from an EMBL/GenBank/DDBJ whole genome shotgun (WGS) entry which is preliminary data.</text>
</comment>
<evidence type="ECO:0000259" key="1">
    <source>
        <dbReference type="Pfam" id="PF13380"/>
    </source>
</evidence>
<dbReference type="InterPro" id="IPR003781">
    <property type="entry name" value="CoA-bd"/>
</dbReference>
<name>A0A839AJM9_9FLAO</name>
<dbReference type="EMBL" id="JACGLS010000001">
    <property type="protein sequence ID" value="MBA6155255.1"/>
    <property type="molecule type" value="Genomic_DNA"/>
</dbReference>
<feature type="domain" description="CoA-binding" evidence="1">
    <location>
        <begin position="3"/>
        <end position="114"/>
    </location>
</feature>
<dbReference type="Gene3D" id="3.40.50.720">
    <property type="entry name" value="NAD(P)-binding Rossmann-like Domain"/>
    <property type="match status" value="1"/>
</dbReference>
<accession>A0A839AJM9</accession>
<dbReference type="InterPro" id="IPR036291">
    <property type="entry name" value="NAD(P)-bd_dom_sf"/>
</dbReference>
<dbReference type="AlphaFoldDB" id="A0A839AJM9"/>
<organism evidence="2 3">
    <name type="scientific">Tenacibaculum pelagium</name>
    <dbReference type="NCBI Taxonomy" id="2759527"/>
    <lineage>
        <taxon>Bacteria</taxon>
        <taxon>Pseudomonadati</taxon>
        <taxon>Bacteroidota</taxon>
        <taxon>Flavobacteriia</taxon>
        <taxon>Flavobacteriales</taxon>
        <taxon>Flavobacteriaceae</taxon>
        <taxon>Tenacibaculum</taxon>
    </lineage>
</organism>
<gene>
    <name evidence="2" type="ORF">H3Z83_01770</name>
</gene>
<dbReference type="Pfam" id="PF13380">
    <property type="entry name" value="CoA_binding_2"/>
    <property type="match status" value="1"/>
</dbReference>
<proteinExistence type="predicted"/>
<dbReference type="Proteomes" id="UP000563906">
    <property type="component" value="Unassembled WGS sequence"/>
</dbReference>